<reference evidence="4 5" key="3">
    <citation type="submission" date="2021-02" db="EMBL/GenBank/DDBJ databases">
        <authorList>
            <person name="Merkel A.Y."/>
        </authorList>
    </citation>
    <scope>NUCLEOTIDE SEQUENCE [LARGE SCALE GENOMIC DNA]</scope>
    <source>
        <strain evidence="4 5">T05b</strain>
    </source>
</reference>
<dbReference type="SUPFAM" id="SSF53613">
    <property type="entry name" value="Ribokinase-like"/>
    <property type="match status" value="1"/>
</dbReference>
<accession>A0ABS2WPJ1</accession>
<organism evidence="4 5">
    <name type="scientific">Sulfurospirillum tamanense</name>
    <dbReference type="NCBI Taxonomy" id="2813362"/>
    <lineage>
        <taxon>Bacteria</taxon>
        <taxon>Pseudomonadati</taxon>
        <taxon>Campylobacterota</taxon>
        <taxon>Epsilonproteobacteria</taxon>
        <taxon>Campylobacterales</taxon>
        <taxon>Sulfurospirillaceae</taxon>
        <taxon>Sulfurospirillum</taxon>
    </lineage>
</organism>
<dbReference type="RefSeq" id="WP_205457993.1">
    <property type="nucleotide sequence ID" value="NZ_JAFHKK010000003.1"/>
</dbReference>
<dbReference type="InterPro" id="IPR004399">
    <property type="entry name" value="HMP/HMP-P_kinase_dom"/>
</dbReference>
<keyword evidence="5" id="KW-1185">Reference proteome</keyword>
<comment type="caution">
    <text evidence="4">The sequence shown here is derived from an EMBL/GenBank/DDBJ whole genome shotgun (WGS) entry which is preliminary data.</text>
</comment>
<keyword evidence="4" id="KW-0808">Transferase</keyword>
<evidence type="ECO:0000313" key="5">
    <source>
        <dbReference type="Proteomes" id="UP000703590"/>
    </source>
</evidence>
<dbReference type="GO" id="GO:0008972">
    <property type="term" value="F:phosphomethylpyrimidine kinase activity"/>
    <property type="evidence" value="ECO:0007669"/>
    <property type="project" value="UniProtKB-EC"/>
</dbReference>
<dbReference type="Proteomes" id="UP000703590">
    <property type="component" value="Unassembled WGS sequence"/>
</dbReference>
<dbReference type="Gene3D" id="3.40.1190.20">
    <property type="match status" value="1"/>
</dbReference>
<sequence length="249" mass="26687">MKVMLSIAGSDSSGGAGIQADIKTAEAFGVFCATALTVLTAQNTTGVRSIMPVPPQFLDEQLAMVMEDLPVKAVKIGMLYSTELIRVVERFVKTLSIPVVLDPVFLSKAGSPLLQPEAVEAMRALFPYATVLTPNQHEAKALFGEPYHVKAPCPVIVKHFTTEKESHDTLFYPNGTKRTFASPKLETKNLHGSGCSFSSAIAANLALGKPLEEAIMRSKAFIYHAIFHAPALGHGPGPLGHKQGGLHVR</sequence>
<feature type="domain" description="Pyridoxamine kinase/Phosphomethylpyrimidine kinase" evidence="3">
    <location>
        <begin position="11"/>
        <end position="239"/>
    </location>
</feature>
<protein>
    <recommendedName>
        <fullName evidence="2">hydroxymethylpyrimidine kinase</fullName>
        <ecNumber evidence="2">2.7.1.49</ecNumber>
    </recommendedName>
</protein>
<dbReference type="Pfam" id="PF08543">
    <property type="entry name" value="Phos_pyr_kin"/>
    <property type="match status" value="1"/>
</dbReference>
<comment type="pathway">
    <text evidence="1">Cofactor biosynthesis; thiamine diphosphate biosynthesis.</text>
</comment>
<dbReference type="EC" id="2.7.1.49" evidence="2"/>
<reference evidence="5" key="1">
    <citation type="submission" date="2021-02" db="EMBL/GenBank/DDBJ databases">
        <title>Sulfurospirillum tamanensis sp. nov.</title>
        <authorList>
            <person name="Merkel A.Y."/>
        </authorList>
    </citation>
    <scope>NUCLEOTIDE SEQUENCE [LARGE SCALE GENOMIC DNA]</scope>
    <source>
        <strain evidence="5">T05b</strain>
    </source>
</reference>
<name>A0ABS2WPJ1_9BACT</name>
<evidence type="ECO:0000313" key="4">
    <source>
        <dbReference type="EMBL" id="MBN2963550.1"/>
    </source>
</evidence>
<dbReference type="PANTHER" id="PTHR20858:SF17">
    <property type="entry name" value="HYDROXYMETHYLPYRIMIDINE_PHOSPHOMETHYLPYRIMIDINE KINASE THI20-RELATED"/>
    <property type="match status" value="1"/>
</dbReference>
<evidence type="ECO:0000256" key="1">
    <source>
        <dbReference type="ARBA" id="ARBA00004948"/>
    </source>
</evidence>
<keyword evidence="4" id="KW-0418">Kinase</keyword>
<gene>
    <name evidence="4" type="primary">thiD</name>
    <name evidence="4" type="ORF">JWV37_02060</name>
</gene>
<reference evidence="4 5" key="2">
    <citation type="submission" date="2021-02" db="EMBL/GenBank/DDBJ databases">
        <title>Sulfurospirillum tamanensis sp. nov.</title>
        <authorList>
            <person name="Frolova A."/>
            <person name="Merkel A."/>
            <person name="Slobodkin A."/>
        </authorList>
    </citation>
    <scope>NUCLEOTIDE SEQUENCE [LARGE SCALE GENOMIC DNA]</scope>
    <source>
        <strain evidence="4 5">T05b</strain>
    </source>
</reference>
<dbReference type="InterPro" id="IPR029056">
    <property type="entry name" value="Ribokinase-like"/>
</dbReference>
<dbReference type="GO" id="GO:0008902">
    <property type="term" value="F:hydroxymethylpyrimidine kinase activity"/>
    <property type="evidence" value="ECO:0007669"/>
    <property type="project" value="UniProtKB-EC"/>
</dbReference>
<dbReference type="CDD" id="cd01169">
    <property type="entry name" value="HMPP_kinase"/>
    <property type="match status" value="1"/>
</dbReference>
<evidence type="ECO:0000256" key="2">
    <source>
        <dbReference type="ARBA" id="ARBA00012135"/>
    </source>
</evidence>
<proteinExistence type="predicted"/>
<dbReference type="NCBIfam" id="TIGR00097">
    <property type="entry name" value="HMP-P_kinase"/>
    <property type="match status" value="1"/>
</dbReference>
<dbReference type="InterPro" id="IPR013749">
    <property type="entry name" value="PM/HMP-P_kinase-1"/>
</dbReference>
<dbReference type="PANTHER" id="PTHR20858">
    <property type="entry name" value="PHOSPHOMETHYLPYRIMIDINE KINASE"/>
    <property type="match status" value="1"/>
</dbReference>
<evidence type="ECO:0000259" key="3">
    <source>
        <dbReference type="Pfam" id="PF08543"/>
    </source>
</evidence>
<dbReference type="EMBL" id="JAFHKK010000003">
    <property type="protein sequence ID" value="MBN2963550.1"/>
    <property type="molecule type" value="Genomic_DNA"/>
</dbReference>